<evidence type="ECO:0000256" key="9">
    <source>
        <dbReference type="ARBA" id="ARBA00023242"/>
    </source>
</evidence>
<dbReference type="Proteomes" id="UP001497383">
    <property type="component" value="Chromosome 4"/>
</dbReference>
<dbReference type="SUPFAM" id="SSF52980">
    <property type="entry name" value="Restriction endonuclease-like"/>
    <property type="match status" value="1"/>
</dbReference>
<keyword evidence="5" id="KW-0227">DNA damage</keyword>
<dbReference type="CDD" id="cd20078">
    <property type="entry name" value="XPF_nuclease_XPF_euk"/>
    <property type="match status" value="1"/>
</dbReference>
<keyword evidence="4" id="KW-0255">Endonuclease</keyword>
<evidence type="ECO:0000256" key="8">
    <source>
        <dbReference type="ARBA" id="ARBA00023204"/>
    </source>
</evidence>
<evidence type="ECO:0000313" key="13">
    <source>
        <dbReference type="Proteomes" id="UP001497383"/>
    </source>
</evidence>
<dbReference type="PANTHER" id="PTHR10150">
    <property type="entry name" value="DNA REPAIR ENDONUCLEASE XPF"/>
    <property type="match status" value="1"/>
</dbReference>
<comment type="similarity">
    <text evidence="2">Belongs to the XPF family.</text>
</comment>
<dbReference type="GeneID" id="92208701"/>
<evidence type="ECO:0000256" key="1">
    <source>
        <dbReference type="ARBA" id="ARBA00004123"/>
    </source>
</evidence>
<dbReference type="InterPro" id="IPR006166">
    <property type="entry name" value="ERCC4_domain"/>
</dbReference>
<feature type="domain" description="ERCC4" evidence="11">
    <location>
        <begin position="766"/>
        <end position="846"/>
    </location>
</feature>
<feature type="region of interest" description="Disordered" evidence="10">
    <location>
        <begin position="15"/>
        <end position="49"/>
    </location>
</feature>
<dbReference type="Gene3D" id="3.40.50.10130">
    <property type="match status" value="1"/>
</dbReference>
<protein>
    <recommendedName>
        <fullName evidence="11">ERCC4 domain-containing protein</fullName>
    </recommendedName>
</protein>
<dbReference type="NCBIfam" id="TIGR00596">
    <property type="entry name" value="rad1"/>
    <property type="match status" value="1"/>
</dbReference>
<accession>A0ABP0ZM97</accession>
<dbReference type="SMART" id="SM00891">
    <property type="entry name" value="ERCC4"/>
    <property type="match status" value="1"/>
</dbReference>
<dbReference type="InterPro" id="IPR047520">
    <property type="entry name" value="XPF_nuclease"/>
</dbReference>
<proteinExistence type="inferred from homology"/>
<dbReference type="InterPro" id="IPR010994">
    <property type="entry name" value="RuvA_2-like"/>
</dbReference>
<keyword evidence="13" id="KW-1185">Reference proteome</keyword>
<evidence type="ECO:0000256" key="10">
    <source>
        <dbReference type="SAM" id="MobiDB-lite"/>
    </source>
</evidence>
<evidence type="ECO:0000256" key="5">
    <source>
        <dbReference type="ARBA" id="ARBA00022763"/>
    </source>
</evidence>
<sequence length="1003" mass="114225">MSLFIEDDDDEVVAESNTDLVLDVDNGDEANREKNGKSSGNARSPPSIPVQYREDDLVPVYPDREINCALPLKYQQEIVEDMLTKDALLILGRGLGWELLTANLLHALSSPVVELGKSQKKKSLVFVLNARDDEIVRLKDEFGDLSWLNNGIMGKFVVMAGDSSSSKRKAAYQEGGIISISTRVLVVDMLSGMVDPNDITGFFVLHAERIRETSNDAFIINLFRDKNDWGFIKAFSDEPESFTGFTPLATRLRVLRLENVLLWPRFHVAVTQSFNYHHRKKDTRKFVTEINVKLSYKMSKIQAALLTCTQACIGELKRHNPSLATEYWDMENVHDPDFAKKVRHSLDSQWHRLTFTTKQLLSDLATIIDLMNALLTVDSIAFYQTIKNIVDSNIKQQSTGLNRSMSPWLNLDESQTVISYAKERAIGQQNGEYILEELPKWPQLANLLDDILREKSSNTNDSNSSSNDGPILIMCTSKKVAHQLRKLLLFMKQESQGDRRRWVDFRPYMISRLHAYLSWKEVNKMVMKLNSELNENPEENVNRDAAEITVSKTFSRNGQPVSKRRRTRGASVAARVEQLHSIGNIEDKAQEDEDIKRFVDDAELGELGESEEFEGLDGADGAEGVEVGDVQPEFVSMDCNTQIIIQVYNDKFSASFLEELAPSHVIMYQPDLSFIRRVEIFQAINRDSTAKVYFMYYGDSIEEQKHLLRIKKEKEAFTRLIKEKANLSKHFETSDDNYKFQIKRNSVVNTRIAGGAQFRTESDEMRVVVDVREFGSSLPNLLYRIGIQVIPCMITVGDYIVSPRICVERKSIPDLISSFKSGRLYNQCEQMFRYYDVPTLLIEFDENKSFSLEPFSEAKFLKAKNNAVSSMDPKMRQNLQSQILSLLYSFPKLKIIWSSSPYETAQIFLELKSNQEEPDVGAALDKGVNRGVATQDGGPPVYNDDPIDFIQNIPGINNLNCHAIIQKVRNIEELVKLSEDEFKAILGNENGRKAHAFLNRKLY</sequence>
<dbReference type="RefSeq" id="XP_066830443.1">
    <property type="nucleotide sequence ID" value="XM_066973623.1"/>
</dbReference>
<dbReference type="Pfam" id="PF02732">
    <property type="entry name" value="ERCC4"/>
    <property type="match status" value="1"/>
</dbReference>
<evidence type="ECO:0000259" key="11">
    <source>
        <dbReference type="SMART" id="SM00891"/>
    </source>
</evidence>
<evidence type="ECO:0000256" key="7">
    <source>
        <dbReference type="ARBA" id="ARBA00023125"/>
    </source>
</evidence>
<gene>
    <name evidence="12" type="ORF">LODBEIA_P35050</name>
</gene>
<dbReference type="PANTHER" id="PTHR10150:SF0">
    <property type="entry name" value="DNA REPAIR ENDONUCLEASE XPF"/>
    <property type="match status" value="1"/>
</dbReference>
<evidence type="ECO:0000313" key="12">
    <source>
        <dbReference type="EMBL" id="CAK9439332.1"/>
    </source>
</evidence>
<dbReference type="InterPro" id="IPR006167">
    <property type="entry name" value="XPF"/>
</dbReference>
<dbReference type="Gene3D" id="1.10.150.20">
    <property type="entry name" value="5' to 3' exonuclease, C-terminal subdomain"/>
    <property type="match status" value="1"/>
</dbReference>
<dbReference type="EMBL" id="OZ022408">
    <property type="protein sequence ID" value="CAK9439332.1"/>
    <property type="molecule type" value="Genomic_DNA"/>
</dbReference>
<organism evidence="12 13">
    <name type="scientific">Lodderomyces beijingensis</name>
    <dbReference type="NCBI Taxonomy" id="1775926"/>
    <lineage>
        <taxon>Eukaryota</taxon>
        <taxon>Fungi</taxon>
        <taxon>Dikarya</taxon>
        <taxon>Ascomycota</taxon>
        <taxon>Saccharomycotina</taxon>
        <taxon>Pichiomycetes</taxon>
        <taxon>Debaryomycetaceae</taxon>
        <taxon>Candida/Lodderomyces clade</taxon>
        <taxon>Lodderomyces</taxon>
    </lineage>
</organism>
<reference evidence="12 13" key="1">
    <citation type="submission" date="2024-03" db="EMBL/GenBank/DDBJ databases">
        <authorList>
            <person name="Brejova B."/>
        </authorList>
    </citation>
    <scope>NUCLEOTIDE SEQUENCE [LARGE SCALE GENOMIC DNA]</scope>
    <source>
        <strain evidence="12 13">CBS 14171</strain>
    </source>
</reference>
<evidence type="ECO:0000256" key="2">
    <source>
        <dbReference type="ARBA" id="ARBA00010015"/>
    </source>
</evidence>
<dbReference type="SUPFAM" id="SSF47781">
    <property type="entry name" value="RuvA domain 2-like"/>
    <property type="match status" value="1"/>
</dbReference>
<keyword evidence="7" id="KW-0238">DNA-binding</keyword>
<name>A0ABP0ZM97_9ASCO</name>
<keyword evidence="3" id="KW-0540">Nuclease</keyword>
<evidence type="ECO:0000256" key="4">
    <source>
        <dbReference type="ARBA" id="ARBA00022759"/>
    </source>
</evidence>
<keyword evidence="6" id="KW-0378">Hydrolase</keyword>
<evidence type="ECO:0000256" key="3">
    <source>
        <dbReference type="ARBA" id="ARBA00022722"/>
    </source>
</evidence>
<dbReference type="InterPro" id="IPR011335">
    <property type="entry name" value="Restrct_endonuc-II-like"/>
</dbReference>
<keyword evidence="8" id="KW-0234">DNA repair</keyword>
<comment type="subcellular location">
    <subcellularLocation>
        <location evidence="1">Nucleus</location>
    </subcellularLocation>
</comment>
<evidence type="ECO:0000256" key="6">
    <source>
        <dbReference type="ARBA" id="ARBA00022801"/>
    </source>
</evidence>
<keyword evidence="9" id="KW-0539">Nucleus</keyword>